<accession>A0A2P2P1G1</accession>
<sequence>MRYNYKSSGLKMQKPVKSKSSLVMKAISTTSR</sequence>
<reference evidence="2" key="1">
    <citation type="submission" date="2018-02" db="EMBL/GenBank/DDBJ databases">
        <title>Rhizophora mucronata_Transcriptome.</title>
        <authorList>
            <person name="Meera S.P."/>
            <person name="Sreeshan A."/>
            <person name="Augustine A."/>
        </authorList>
    </citation>
    <scope>NUCLEOTIDE SEQUENCE</scope>
    <source>
        <tissue evidence="2">Leaf</tissue>
    </source>
</reference>
<proteinExistence type="predicted"/>
<name>A0A2P2P1G1_RHIMU</name>
<evidence type="ECO:0000313" key="2">
    <source>
        <dbReference type="EMBL" id="MBX48567.1"/>
    </source>
</evidence>
<organism evidence="2">
    <name type="scientific">Rhizophora mucronata</name>
    <name type="common">Asiatic mangrove</name>
    <dbReference type="NCBI Taxonomy" id="61149"/>
    <lineage>
        <taxon>Eukaryota</taxon>
        <taxon>Viridiplantae</taxon>
        <taxon>Streptophyta</taxon>
        <taxon>Embryophyta</taxon>
        <taxon>Tracheophyta</taxon>
        <taxon>Spermatophyta</taxon>
        <taxon>Magnoliopsida</taxon>
        <taxon>eudicotyledons</taxon>
        <taxon>Gunneridae</taxon>
        <taxon>Pentapetalae</taxon>
        <taxon>rosids</taxon>
        <taxon>fabids</taxon>
        <taxon>Malpighiales</taxon>
        <taxon>Rhizophoraceae</taxon>
        <taxon>Rhizophora</taxon>
    </lineage>
</organism>
<protein>
    <submittedName>
        <fullName evidence="2">Uncharacterized protein</fullName>
    </submittedName>
</protein>
<dbReference type="EMBL" id="GGEC01068083">
    <property type="protein sequence ID" value="MBX48567.1"/>
    <property type="molecule type" value="Transcribed_RNA"/>
</dbReference>
<dbReference type="AlphaFoldDB" id="A0A2P2P1G1"/>
<evidence type="ECO:0000256" key="1">
    <source>
        <dbReference type="SAM" id="MobiDB-lite"/>
    </source>
</evidence>
<feature type="region of interest" description="Disordered" evidence="1">
    <location>
        <begin position="1"/>
        <end position="32"/>
    </location>
</feature>